<evidence type="ECO:0000313" key="2">
    <source>
        <dbReference type="EMBL" id="RUL74918.1"/>
    </source>
</evidence>
<evidence type="ECO:0000256" key="1">
    <source>
        <dbReference type="SAM" id="SignalP"/>
    </source>
</evidence>
<name>A0A3S0RK93_9GAMM</name>
<organism evidence="2 3">
    <name type="scientific">Dyella choica</name>
    <dbReference type="NCBI Taxonomy" id="1927959"/>
    <lineage>
        <taxon>Bacteria</taxon>
        <taxon>Pseudomonadati</taxon>
        <taxon>Pseudomonadota</taxon>
        <taxon>Gammaproteobacteria</taxon>
        <taxon>Lysobacterales</taxon>
        <taxon>Rhodanobacteraceae</taxon>
        <taxon>Dyella</taxon>
    </lineage>
</organism>
<dbReference type="Proteomes" id="UP000274358">
    <property type="component" value="Unassembled WGS sequence"/>
</dbReference>
<gene>
    <name evidence="2" type="ORF">EKH80_12615</name>
</gene>
<comment type="caution">
    <text evidence="2">The sequence shown here is derived from an EMBL/GenBank/DDBJ whole genome shotgun (WGS) entry which is preliminary data.</text>
</comment>
<proteinExistence type="predicted"/>
<evidence type="ECO:0000313" key="3">
    <source>
        <dbReference type="Proteomes" id="UP000274358"/>
    </source>
</evidence>
<protein>
    <submittedName>
        <fullName evidence="2">Peptidase C13</fullName>
    </submittedName>
</protein>
<dbReference type="EMBL" id="RYYV01000008">
    <property type="protein sequence ID" value="RUL74918.1"/>
    <property type="molecule type" value="Genomic_DNA"/>
</dbReference>
<reference evidence="2 3" key="1">
    <citation type="submission" date="2018-12" db="EMBL/GenBank/DDBJ databases">
        <title>Dyella dinghuensis sp. nov. DHOA06 and Dyella choica sp. nov. 4M-K27, isolated from forest soil.</title>
        <authorList>
            <person name="Qiu L.-H."/>
            <person name="Gao Z.-H."/>
        </authorList>
    </citation>
    <scope>NUCLEOTIDE SEQUENCE [LARGE SCALE GENOMIC DNA]</scope>
    <source>
        <strain evidence="2 3">4M-K27</strain>
    </source>
</reference>
<dbReference type="AlphaFoldDB" id="A0A3S0RK93"/>
<feature type="signal peptide" evidence="1">
    <location>
        <begin position="1"/>
        <end position="18"/>
    </location>
</feature>
<dbReference type="RefSeq" id="WP_126685114.1">
    <property type="nucleotide sequence ID" value="NZ_RYYV01000008.1"/>
</dbReference>
<keyword evidence="1" id="KW-0732">Signal</keyword>
<accession>A0A3S0RK93</accession>
<feature type="chain" id="PRO_5018585996" evidence="1">
    <location>
        <begin position="19"/>
        <end position="128"/>
    </location>
</feature>
<keyword evidence="3" id="KW-1185">Reference proteome</keyword>
<sequence length="128" mass="13350">MLTSIAFALLAGSQPAAATDTFTARVQRAKMAEAGASGPAYQKQFWAKTGNPMTDALKACLASNAPADKSPFTLVADISPDGHPLNVEVRAPTPVAKCLAGQFSAWTFPVPPKLTGSVNYPVEIDVSM</sequence>
<dbReference type="OrthoDB" id="5954890at2"/>